<dbReference type="Pfam" id="PF01171">
    <property type="entry name" value="ATP_bind_3"/>
    <property type="match status" value="1"/>
</dbReference>
<feature type="binding site" evidence="6">
    <location>
        <begin position="26"/>
        <end position="31"/>
    </location>
    <ligand>
        <name>ATP</name>
        <dbReference type="ChEBI" id="CHEBI:30616"/>
    </ligand>
</feature>
<dbReference type="OrthoDB" id="9807403at2"/>
<evidence type="ECO:0000256" key="5">
    <source>
        <dbReference type="ARBA" id="ARBA00048539"/>
    </source>
</evidence>
<dbReference type="PANTHER" id="PTHR43033:SF1">
    <property type="entry name" value="TRNA(ILE)-LYSIDINE SYNTHASE-RELATED"/>
    <property type="match status" value="1"/>
</dbReference>
<keyword evidence="3 6" id="KW-0547">Nucleotide-binding</keyword>
<dbReference type="Gene3D" id="3.40.50.620">
    <property type="entry name" value="HUPs"/>
    <property type="match status" value="1"/>
</dbReference>
<dbReference type="SUPFAM" id="SSF52402">
    <property type="entry name" value="Adenine nucleotide alpha hydrolases-like"/>
    <property type="match status" value="1"/>
</dbReference>
<dbReference type="RefSeq" id="WP_128442961.1">
    <property type="nucleotide sequence ID" value="NZ_SBIP01000002.1"/>
</dbReference>
<reference evidence="8 9" key="1">
    <citation type="submission" date="2019-01" db="EMBL/GenBank/DDBJ databases">
        <title>The draft genome of Rhizobium sp. 24NR.</title>
        <authorList>
            <person name="Liu L."/>
            <person name="Liang L."/>
            <person name="Shi S."/>
            <person name="Xu L."/>
            <person name="Wang X."/>
            <person name="Li L."/>
            <person name="Zhang X."/>
        </authorList>
    </citation>
    <scope>NUCLEOTIDE SEQUENCE [LARGE SCALE GENOMIC DNA]</scope>
    <source>
        <strain evidence="8 9">24NR</strain>
    </source>
</reference>
<dbReference type="Proteomes" id="UP000287687">
    <property type="component" value="Unassembled WGS sequence"/>
</dbReference>
<gene>
    <name evidence="6 8" type="primary">tilS</name>
    <name evidence="8" type="ORF">EPK99_10460</name>
</gene>
<dbReference type="PANTHER" id="PTHR43033">
    <property type="entry name" value="TRNA(ILE)-LYSIDINE SYNTHASE-RELATED"/>
    <property type="match status" value="1"/>
</dbReference>
<dbReference type="HAMAP" id="MF_01161">
    <property type="entry name" value="tRNA_Ile_lys_synt"/>
    <property type="match status" value="1"/>
</dbReference>
<dbReference type="InterPro" id="IPR011063">
    <property type="entry name" value="TilS/TtcA_N"/>
</dbReference>
<dbReference type="GO" id="GO:0032267">
    <property type="term" value="F:tRNA(Ile)-lysidine synthase activity"/>
    <property type="evidence" value="ECO:0007669"/>
    <property type="project" value="UniProtKB-EC"/>
</dbReference>
<evidence type="ECO:0000259" key="7">
    <source>
        <dbReference type="Pfam" id="PF01171"/>
    </source>
</evidence>
<comment type="catalytic activity">
    <reaction evidence="5 6">
        <text>cytidine(34) in tRNA(Ile2) + L-lysine + ATP = lysidine(34) in tRNA(Ile2) + AMP + diphosphate + H(+)</text>
        <dbReference type="Rhea" id="RHEA:43744"/>
        <dbReference type="Rhea" id="RHEA-COMP:10625"/>
        <dbReference type="Rhea" id="RHEA-COMP:10670"/>
        <dbReference type="ChEBI" id="CHEBI:15378"/>
        <dbReference type="ChEBI" id="CHEBI:30616"/>
        <dbReference type="ChEBI" id="CHEBI:32551"/>
        <dbReference type="ChEBI" id="CHEBI:33019"/>
        <dbReference type="ChEBI" id="CHEBI:82748"/>
        <dbReference type="ChEBI" id="CHEBI:83665"/>
        <dbReference type="ChEBI" id="CHEBI:456215"/>
        <dbReference type="EC" id="6.3.4.19"/>
    </reaction>
</comment>
<feature type="domain" description="tRNA(Ile)-lysidine/2-thiocytidine synthase N-terminal" evidence="7">
    <location>
        <begin position="21"/>
        <end position="205"/>
    </location>
</feature>
<accession>A0A444LIW8</accession>
<evidence type="ECO:0000313" key="8">
    <source>
        <dbReference type="EMBL" id="RWX78986.1"/>
    </source>
</evidence>
<dbReference type="GO" id="GO:0005524">
    <property type="term" value="F:ATP binding"/>
    <property type="evidence" value="ECO:0007669"/>
    <property type="project" value="UniProtKB-UniRule"/>
</dbReference>
<keyword evidence="6" id="KW-0963">Cytoplasm</keyword>
<protein>
    <recommendedName>
        <fullName evidence="6">tRNA(Ile)-lysidine synthase</fullName>
        <ecNumber evidence="6">6.3.4.19</ecNumber>
    </recommendedName>
    <alternativeName>
        <fullName evidence="6">tRNA(Ile)-2-lysyl-cytidine synthase</fullName>
    </alternativeName>
    <alternativeName>
        <fullName evidence="6">tRNA(Ile)-lysidine synthetase</fullName>
    </alternativeName>
</protein>
<comment type="caution">
    <text evidence="8">The sequence shown here is derived from an EMBL/GenBank/DDBJ whole genome shotgun (WGS) entry which is preliminary data.</text>
</comment>
<dbReference type="EMBL" id="SBIP01000002">
    <property type="protein sequence ID" value="RWX78986.1"/>
    <property type="molecule type" value="Genomic_DNA"/>
</dbReference>
<dbReference type="NCBIfam" id="TIGR02432">
    <property type="entry name" value="lysidine_TilS_N"/>
    <property type="match status" value="1"/>
</dbReference>
<comment type="domain">
    <text evidence="6">The N-terminal region contains the highly conserved SGGXDS motif, predicted to be a P-loop motif involved in ATP binding.</text>
</comment>
<keyword evidence="9" id="KW-1185">Reference proteome</keyword>
<name>A0A444LIW8_9HYPH</name>
<organism evidence="8 9">
    <name type="scientific">Neorhizobium lilium</name>
    <dbReference type="NCBI Taxonomy" id="2503024"/>
    <lineage>
        <taxon>Bacteria</taxon>
        <taxon>Pseudomonadati</taxon>
        <taxon>Pseudomonadota</taxon>
        <taxon>Alphaproteobacteria</taxon>
        <taxon>Hyphomicrobiales</taxon>
        <taxon>Rhizobiaceae</taxon>
        <taxon>Rhizobium/Agrobacterium group</taxon>
        <taxon>Neorhizobium</taxon>
    </lineage>
</organism>
<dbReference type="CDD" id="cd01992">
    <property type="entry name" value="TilS_N"/>
    <property type="match status" value="1"/>
</dbReference>
<evidence type="ECO:0000256" key="3">
    <source>
        <dbReference type="ARBA" id="ARBA00022741"/>
    </source>
</evidence>
<sequence length="439" mass="48183">MLSPEQAARRLLQSLHRPCRLLVAVSGGSDSLGLLTMLADSLGASSADGISLAAATIDHGLRAESADEADAVAQFCSARGIPHLIRRWGGDKPKAGLSAAAREARYALLMDIADELDATAILTGHTLDDQRETVAMRAARSDDHDNLGLAGMAEEVLLQRRRWLLRPFLSTRRADIRLALVERDIAWLDDPSNTDPHYERVRMRQALATEALSVSREIFEAGERRRRLSEEAAGFLRRHATLQQGVLAHIGPAGLDEPQDVLRHGLAALAAVLGGREHGLRRESLDRIMAFVGARRPGRITAGRVIFDMRREGLYMQRENRGLPSVDVLPGEDTVWDGRYRIDNASDDVLRIASMATDREAGAKLFPDVPPSVAFRAMSVMPKLESLAGALSGRVRMEVMAPFERFLPSFDLEMARQIGVLLGCNDFPLSPVNVSRRKS</sequence>
<keyword evidence="2 6" id="KW-0819">tRNA processing</keyword>
<keyword evidence="4 6" id="KW-0067">ATP-binding</keyword>
<keyword evidence="1 6" id="KW-0436">Ligase</keyword>
<evidence type="ECO:0000256" key="2">
    <source>
        <dbReference type="ARBA" id="ARBA00022694"/>
    </source>
</evidence>
<dbReference type="InterPro" id="IPR012795">
    <property type="entry name" value="tRNA_Ile_lys_synt_N"/>
</dbReference>
<comment type="subcellular location">
    <subcellularLocation>
        <location evidence="6">Cytoplasm</location>
    </subcellularLocation>
</comment>
<comment type="function">
    <text evidence="6">Ligates lysine onto the cytidine present at position 34 of the AUA codon-specific tRNA(Ile) that contains the anticodon CAU, in an ATP-dependent manner. Cytidine is converted to lysidine, thus changing the amino acid specificity of the tRNA from methionine to isoleucine.</text>
</comment>
<evidence type="ECO:0000256" key="6">
    <source>
        <dbReference type="HAMAP-Rule" id="MF_01161"/>
    </source>
</evidence>
<dbReference type="AlphaFoldDB" id="A0A444LIW8"/>
<proteinExistence type="inferred from homology"/>
<dbReference type="GO" id="GO:0005737">
    <property type="term" value="C:cytoplasm"/>
    <property type="evidence" value="ECO:0007669"/>
    <property type="project" value="UniProtKB-SubCell"/>
</dbReference>
<dbReference type="InterPro" id="IPR012094">
    <property type="entry name" value="tRNA_Ile_lys_synt"/>
</dbReference>
<comment type="similarity">
    <text evidence="6">Belongs to the tRNA(Ile)-lysidine synthase family.</text>
</comment>
<dbReference type="EC" id="6.3.4.19" evidence="6"/>
<evidence type="ECO:0000313" key="9">
    <source>
        <dbReference type="Proteomes" id="UP000287687"/>
    </source>
</evidence>
<dbReference type="GO" id="GO:0006400">
    <property type="term" value="P:tRNA modification"/>
    <property type="evidence" value="ECO:0007669"/>
    <property type="project" value="UniProtKB-UniRule"/>
</dbReference>
<evidence type="ECO:0000256" key="4">
    <source>
        <dbReference type="ARBA" id="ARBA00022840"/>
    </source>
</evidence>
<evidence type="ECO:0000256" key="1">
    <source>
        <dbReference type="ARBA" id="ARBA00022598"/>
    </source>
</evidence>
<dbReference type="InterPro" id="IPR014729">
    <property type="entry name" value="Rossmann-like_a/b/a_fold"/>
</dbReference>